<protein>
    <submittedName>
        <fullName evidence="1">Uncharacterized protein</fullName>
    </submittedName>
</protein>
<proteinExistence type="predicted"/>
<dbReference type="AlphaFoldDB" id="A0A641AQ24"/>
<accession>A0A641AQ24</accession>
<name>A0A641AQ24_9ACTN</name>
<evidence type="ECO:0000313" key="1">
    <source>
        <dbReference type="EMBL" id="KAA1378497.1"/>
    </source>
</evidence>
<dbReference type="EMBL" id="SDPP02000002">
    <property type="protein sequence ID" value="KAA1378497.1"/>
    <property type="molecule type" value="Genomic_DNA"/>
</dbReference>
<dbReference type="Proteomes" id="UP001515100">
    <property type="component" value="Unassembled WGS sequence"/>
</dbReference>
<dbReference type="RefSeq" id="WP_129182545.1">
    <property type="nucleotide sequence ID" value="NZ_JAGIOG010000001.1"/>
</dbReference>
<organism evidence="1 2">
    <name type="scientific">Aeromicrobium fastidiosum</name>
    <dbReference type="NCBI Taxonomy" id="52699"/>
    <lineage>
        <taxon>Bacteria</taxon>
        <taxon>Bacillati</taxon>
        <taxon>Actinomycetota</taxon>
        <taxon>Actinomycetes</taxon>
        <taxon>Propionibacteriales</taxon>
        <taxon>Nocardioidaceae</taxon>
        <taxon>Aeromicrobium</taxon>
    </lineage>
</organism>
<gene>
    <name evidence="1" type="ORF">ESP62_009090</name>
</gene>
<sequence>MTDETPPPLLPPHLMPPVRSVSDLDRFWRSLKGPWGFSQPQLWCVVLGPLGEWTSIFLKIEQCPDEPDVTVVERLFAVITDVVDDHVPGGSMALMFARPGDDELSEVDRRWARQLTSAGHASRIDTWPVFLANDQRARIAAPDDLAA</sequence>
<reference evidence="1" key="1">
    <citation type="submission" date="2019-09" db="EMBL/GenBank/DDBJ databases">
        <authorList>
            <person name="Li J."/>
        </authorList>
    </citation>
    <scope>NUCLEOTIDE SEQUENCE [LARGE SCALE GENOMIC DNA]</scope>
    <source>
        <strain evidence="1">NRBC 14897</strain>
    </source>
</reference>
<evidence type="ECO:0000313" key="2">
    <source>
        <dbReference type="Proteomes" id="UP001515100"/>
    </source>
</evidence>
<comment type="caution">
    <text evidence="1">The sequence shown here is derived from an EMBL/GenBank/DDBJ whole genome shotgun (WGS) entry which is preliminary data.</text>
</comment>
<dbReference type="OrthoDB" id="4373027at2"/>
<keyword evidence="2" id="KW-1185">Reference proteome</keyword>